<dbReference type="SUPFAM" id="SSF160443">
    <property type="entry name" value="SMR domain-like"/>
    <property type="match status" value="1"/>
</dbReference>
<sequence length="102" mass="11535">MGMMLRYLMPYNLKRSRPDNVPNEISLRHLTVDEALPAFKQYLNDAFMAGHMVIKIIHGKSGGVIRGLVWDELKGHSLVQSYRLGEYGEGGSGVTIAYLERR</sequence>
<evidence type="ECO:0000313" key="7">
    <source>
        <dbReference type="Proteomes" id="UP000249146"/>
    </source>
</evidence>
<organism evidence="2 5">
    <name type="scientific">Dehalococcoides mccartyi</name>
    <dbReference type="NCBI Taxonomy" id="61435"/>
    <lineage>
        <taxon>Bacteria</taxon>
        <taxon>Bacillati</taxon>
        <taxon>Chloroflexota</taxon>
        <taxon>Dehalococcoidia</taxon>
        <taxon>Dehalococcoidales</taxon>
        <taxon>Dehalococcoidaceae</taxon>
        <taxon>Dehalococcoides</taxon>
    </lineage>
</organism>
<evidence type="ECO:0000259" key="1">
    <source>
        <dbReference type="PROSITE" id="PS50828"/>
    </source>
</evidence>
<dbReference type="EMBL" id="CP011127">
    <property type="protein sequence ID" value="AMU86691.1"/>
    <property type="molecule type" value="Genomic_DNA"/>
</dbReference>
<dbReference type="OrthoDB" id="9808166at2"/>
<protein>
    <submittedName>
        <fullName evidence="3">MutS2 protein</fullName>
    </submittedName>
    <submittedName>
        <fullName evidence="2">Smr domain-containing protein</fullName>
    </submittedName>
</protein>
<reference evidence="6 7" key="2">
    <citation type="submission" date="2018-05" db="EMBL/GenBank/DDBJ databases">
        <title>Draft genome sequences of Dehalococcoides mccartyi strains RC and KS.</title>
        <authorList>
            <person name="Higgins S.A."/>
            <person name="Padilla-Crespo E."/>
            <person name="Loeffler F.E."/>
        </authorList>
    </citation>
    <scope>NUCLEOTIDE SEQUENCE [LARGE SCALE GENOMIC DNA]</scope>
    <source>
        <strain evidence="4 6">KS</strain>
        <strain evidence="3 7">RC</strain>
    </source>
</reference>
<dbReference type="AlphaFoldDB" id="A0A142VAQ8"/>
<dbReference type="Proteomes" id="UP000076394">
    <property type="component" value="Chromosome"/>
</dbReference>
<dbReference type="InterPro" id="IPR036063">
    <property type="entry name" value="Smr_dom_sf"/>
</dbReference>
<dbReference type="PROSITE" id="PS50828">
    <property type="entry name" value="SMR"/>
    <property type="match status" value="1"/>
</dbReference>
<dbReference type="EMBL" id="QGLD01000009">
    <property type="protein sequence ID" value="RAL70507.1"/>
    <property type="molecule type" value="Genomic_DNA"/>
</dbReference>
<dbReference type="Pfam" id="PF01713">
    <property type="entry name" value="Smr"/>
    <property type="match status" value="1"/>
</dbReference>
<evidence type="ECO:0000313" key="2">
    <source>
        <dbReference type="EMBL" id="AMU86691.1"/>
    </source>
</evidence>
<dbReference type="Gene3D" id="3.30.1370.110">
    <property type="match status" value="1"/>
</dbReference>
<dbReference type="InterPro" id="IPR002625">
    <property type="entry name" value="Smr_dom"/>
</dbReference>
<proteinExistence type="predicted"/>
<evidence type="ECO:0000313" key="3">
    <source>
        <dbReference type="EMBL" id="RAL69747.1"/>
    </source>
</evidence>
<evidence type="ECO:0000313" key="5">
    <source>
        <dbReference type="Proteomes" id="UP000076394"/>
    </source>
</evidence>
<dbReference type="Proteomes" id="UP000249146">
    <property type="component" value="Unassembled WGS sequence"/>
</dbReference>
<dbReference type="EMBL" id="QGLC01000009">
    <property type="protein sequence ID" value="RAL69747.1"/>
    <property type="molecule type" value="Genomic_DNA"/>
</dbReference>
<evidence type="ECO:0000313" key="4">
    <source>
        <dbReference type="EMBL" id="RAL70507.1"/>
    </source>
</evidence>
<dbReference type="Proteomes" id="UP000248786">
    <property type="component" value="Unassembled WGS sequence"/>
</dbReference>
<feature type="domain" description="Smr" evidence="1">
    <location>
        <begin position="25"/>
        <end position="100"/>
    </location>
</feature>
<reference evidence="2 5" key="1">
    <citation type="submission" date="2015-03" db="EMBL/GenBank/DDBJ databases">
        <title>Genomic characterization of Dehalococcoides mccartyi strain 11a5, an unusal plasmid-containing chloroethene dechlorinator.</title>
        <authorList>
            <person name="Zhao S."/>
            <person name="Ding C."/>
            <person name="He J."/>
        </authorList>
    </citation>
    <scope>NUCLEOTIDE SEQUENCE [LARGE SCALE GENOMIC DNA]</scope>
    <source>
        <strain evidence="2 5">11a5</strain>
    </source>
</reference>
<dbReference type="SMART" id="SM00463">
    <property type="entry name" value="SMR"/>
    <property type="match status" value="1"/>
</dbReference>
<name>A0A142VAQ8_9CHLR</name>
<gene>
    <name evidence="4" type="ORF">C1G86_0870</name>
    <name evidence="3" type="ORF">C1G87_0845</name>
    <name evidence="2" type="ORF">Dm11a5_0865</name>
</gene>
<accession>A0A142VAQ8</accession>
<dbReference type="PATRIC" id="fig|61435.6.peg.288"/>
<evidence type="ECO:0000313" key="6">
    <source>
        <dbReference type="Proteomes" id="UP000248786"/>
    </source>
</evidence>
<dbReference type="OMA" id="WEELKGH"/>